<comment type="cofactor">
    <cofactor evidence="3">
        <name>Zn(2+)</name>
        <dbReference type="ChEBI" id="CHEBI:29105"/>
    </cofactor>
    <text evidence="3">Binds 2 Zn(2+) ions.</text>
</comment>
<dbReference type="SUPFAM" id="SSF53649">
    <property type="entry name" value="Alkaline phosphatase-like"/>
    <property type="match status" value="1"/>
</dbReference>
<feature type="binding site" evidence="3">
    <location>
        <position position="44"/>
    </location>
    <ligand>
        <name>Zn(2+)</name>
        <dbReference type="ChEBI" id="CHEBI:29105"/>
        <label>2</label>
    </ligand>
</feature>
<reference evidence="6 7" key="1">
    <citation type="submission" date="2017-03" db="EMBL/GenBank/DDBJ databases">
        <authorList>
            <person name="Afonso C.L."/>
            <person name="Miller P.J."/>
            <person name="Scott M.A."/>
            <person name="Spackman E."/>
            <person name="Goraichik I."/>
            <person name="Dimitrov K.M."/>
            <person name="Suarez D.L."/>
            <person name="Swayne D.E."/>
        </authorList>
    </citation>
    <scope>NUCLEOTIDE SEQUENCE [LARGE SCALE GENOMIC DNA]</scope>
    <source>
        <strain evidence="6">PRJEB14757</strain>
    </source>
</reference>
<feature type="binding site" evidence="3">
    <location>
        <position position="446"/>
    </location>
    <ligand>
        <name>Zn(2+)</name>
        <dbReference type="ChEBI" id="CHEBI:29105"/>
        <label>2</label>
    </ligand>
</feature>
<proteinExistence type="inferred from homology"/>
<dbReference type="PRINTS" id="PR00113">
    <property type="entry name" value="ALKPHPHTASE"/>
</dbReference>
<dbReference type="AlphaFoldDB" id="A0A1W1HK53"/>
<feature type="binding site" evidence="3">
    <location>
        <position position="314"/>
    </location>
    <ligand>
        <name>Zn(2+)</name>
        <dbReference type="ChEBI" id="CHEBI:29105"/>
        <label>2</label>
    </ligand>
</feature>
<dbReference type="CDD" id="cd16012">
    <property type="entry name" value="ALP"/>
    <property type="match status" value="1"/>
</dbReference>
<feature type="binding site" evidence="3">
    <location>
        <position position="313"/>
    </location>
    <ligand>
        <name>Zn(2+)</name>
        <dbReference type="ChEBI" id="CHEBI:29105"/>
        <label>2</label>
    </ligand>
</feature>
<evidence type="ECO:0000256" key="5">
    <source>
        <dbReference type="SAM" id="SignalP"/>
    </source>
</evidence>
<dbReference type="Proteomes" id="UP000191931">
    <property type="component" value="Unassembled WGS sequence"/>
</dbReference>
<dbReference type="Gene3D" id="3.40.720.10">
    <property type="entry name" value="Alkaline Phosphatase, subunit A"/>
    <property type="match status" value="1"/>
</dbReference>
<feature type="signal peptide" evidence="5">
    <location>
        <begin position="1"/>
        <end position="32"/>
    </location>
</feature>
<keyword evidence="7" id="KW-1185">Reference proteome</keyword>
<name>A0A1W1HK53_9BACT</name>
<keyword evidence="5" id="KW-0732">Signal</keyword>
<dbReference type="Gene3D" id="1.10.60.40">
    <property type="match status" value="1"/>
</dbReference>
<feature type="binding site" evidence="3">
    <location>
        <position position="138"/>
    </location>
    <ligand>
        <name>Mg(2+)</name>
        <dbReference type="ChEBI" id="CHEBI:18420"/>
    </ligand>
</feature>
<comment type="cofactor">
    <cofactor evidence="3">
        <name>Mg(2+)</name>
        <dbReference type="ChEBI" id="CHEBI:18420"/>
    </cofactor>
    <text evidence="3">Binds 1 Mg(2+) ion.</text>
</comment>
<sequence>MKKMAFHLKSKCNLLFIMLICTLLMIPVCATAKTPKNIFLFIGDGMGFPQKTAAEQYSKSPLMIDTLPYQGVTTTPASNRFITGSAAAATAMACGKKTSIGRIAMDADMTPLVTIAEMAKERGMKVGIVSSVSIDHATPAAFYAHVPSRSQYYDIDIALAKSGFDYFAGGGLKDPANKKGNATNFEGDAMELILKNGYKVVRTRDEFNALSPEAGKVLAINGWLQDSGALPYDMDRTESDISLAEFTDKGIELLENDNGFFMMVEGGKIDWACHANDAAAAIKDTLAFDKAVEKAYAFYKKHPEDTLIIVTGDHECGGMSIGFAGTQYETYFDVLKHQKISFTQFDQTIIKSLKEKTETPAFDSLKSVITENFGLAFTGDEKNTLLLKPHEVAQLEAAFVKTMKGDTEGSNDPETYLLYGGYEPLTVSITHILNQKAGIAWTSYNHTGVPIATSAVGIGAESYQGAYDNTDIALKLMDIMGIKAAPVYAVN</sequence>
<protein>
    <submittedName>
        <fullName evidence="6">Alkaline phosphatase</fullName>
    </submittedName>
</protein>
<feature type="active site" description="Phosphoserine intermediate" evidence="2">
    <location>
        <position position="85"/>
    </location>
</feature>
<keyword evidence="3" id="KW-0862">Zinc</keyword>
<evidence type="ECO:0000256" key="1">
    <source>
        <dbReference type="ARBA" id="ARBA00022553"/>
    </source>
</evidence>
<evidence type="ECO:0000256" key="3">
    <source>
        <dbReference type="PIRSR" id="PIRSR601952-2"/>
    </source>
</evidence>
<comment type="similarity">
    <text evidence="4">Belongs to the alkaline phosphatase family.</text>
</comment>
<dbReference type="RefSeq" id="WP_080802730.1">
    <property type="nucleotide sequence ID" value="NZ_LT828543.1"/>
</dbReference>
<feature type="binding site" evidence="3">
    <location>
        <position position="44"/>
    </location>
    <ligand>
        <name>Mg(2+)</name>
        <dbReference type="ChEBI" id="CHEBI:18420"/>
    </ligand>
</feature>
<dbReference type="STRING" id="1246637.MTBBW1_800006"/>
<evidence type="ECO:0000313" key="6">
    <source>
        <dbReference type="EMBL" id="SLM32897.1"/>
    </source>
</evidence>
<dbReference type="InterPro" id="IPR017850">
    <property type="entry name" value="Alkaline_phosphatase_core_sf"/>
</dbReference>
<keyword evidence="3" id="KW-0460">Magnesium</keyword>
<dbReference type="SMART" id="SM00098">
    <property type="entry name" value="alkPPc"/>
    <property type="match status" value="1"/>
</dbReference>
<feature type="binding site" evidence="3">
    <location>
        <position position="265"/>
    </location>
    <ligand>
        <name>Mg(2+)</name>
        <dbReference type="ChEBI" id="CHEBI:18420"/>
    </ligand>
</feature>
<feature type="binding site" evidence="3">
    <location>
        <position position="274"/>
    </location>
    <ligand>
        <name>Zn(2+)</name>
        <dbReference type="ChEBI" id="CHEBI:29105"/>
        <label>2</label>
    </ligand>
</feature>
<keyword evidence="1" id="KW-0597">Phosphoprotein</keyword>
<feature type="binding site" evidence="3">
    <location>
        <position position="136"/>
    </location>
    <ligand>
        <name>Mg(2+)</name>
        <dbReference type="ChEBI" id="CHEBI:18420"/>
    </ligand>
</feature>
<dbReference type="GO" id="GO:0046872">
    <property type="term" value="F:metal ion binding"/>
    <property type="evidence" value="ECO:0007669"/>
    <property type="project" value="UniProtKB-KW"/>
</dbReference>
<dbReference type="Pfam" id="PF00245">
    <property type="entry name" value="Alk_phosphatase"/>
    <property type="match status" value="1"/>
</dbReference>
<feature type="binding site" evidence="3">
    <location>
        <position position="270"/>
    </location>
    <ligand>
        <name>Zn(2+)</name>
        <dbReference type="ChEBI" id="CHEBI:29105"/>
        <label>2</label>
    </ligand>
</feature>
<accession>A0A1W1HK53</accession>
<dbReference type="InterPro" id="IPR001952">
    <property type="entry name" value="Alkaline_phosphatase"/>
</dbReference>
<feature type="chain" id="PRO_5012709513" evidence="5">
    <location>
        <begin position="33"/>
        <end position="491"/>
    </location>
</feature>
<dbReference type="GO" id="GO:0004035">
    <property type="term" value="F:alkaline phosphatase activity"/>
    <property type="evidence" value="ECO:0007669"/>
    <property type="project" value="TreeGrafter"/>
</dbReference>
<dbReference type="EMBL" id="FWEV01000326">
    <property type="protein sequence ID" value="SLM32897.1"/>
    <property type="molecule type" value="Genomic_DNA"/>
</dbReference>
<evidence type="ECO:0000313" key="7">
    <source>
        <dbReference type="Proteomes" id="UP000191931"/>
    </source>
</evidence>
<keyword evidence="3" id="KW-0479">Metal-binding</keyword>
<gene>
    <name evidence="6" type="ORF">MTBBW1_800006</name>
</gene>
<organism evidence="6 7">
    <name type="scientific">Desulfamplus magnetovallimortis</name>
    <dbReference type="NCBI Taxonomy" id="1246637"/>
    <lineage>
        <taxon>Bacteria</taxon>
        <taxon>Pseudomonadati</taxon>
        <taxon>Thermodesulfobacteriota</taxon>
        <taxon>Desulfobacteria</taxon>
        <taxon>Desulfobacterales</taxon>
        <taxon>Desulfobacteraceae</taxon>
        <taxon>Desulfamplus</taxon>
    </lineage>
</organism>
<dbReference type="PANTHER" id="PTHR11596">
    <property type="entry name" value="ALKALINE PHOSPHATASE"/>
    <property type="match status" value="1"/>
</dbReference>
<evidence type="ECO:0000256" key="4">
    <source>
        <dbReference type="RuleBase" id="RU003946"/>
    </source>
</evidence>
<dbReference type="PANTHER" id="PTHR11596:SF5">
    <property type="entry name" value="ALKALINE PHOSPHATASE"/>
    <property type="match status" value="1"/>
</dbReference>
<evidence type="ECO:0000256" key="2">
    <source>
        <dbReference type="PIRSR" id="PIRSR601952-1"/>
    </source>
</evidence>